<comment type="caution">
    <text evidence="1">The sequence shown here is derived from an EMBL/GenBank/DDBJ whole genome shotgun (WGS) entry which is preliminary data.</text>
</comment>
<organism evidence="1 2">
    <name type="scientific">Vanilla planifolia</name>
    <name type="common">Vanilla</name>
    <dbReference type="NCBI Taxonomy" id="51239"/>
    <lineage>
        <taxon>Eukaryota</taxon>
        <taxon>Viridiplantae</taxon>
        <taxon>Streptophyta</taxon>
        <taxon>Embryophyta</taxon>
        <taxon>Tracheophyta</taxon>
        <taxon>Spermatophyta</taxon>
        <taxon>Magnoliopsida</taxon>
        <taxon>Liliopsida</taxon>
        <taxon>Asparagales</taxon>
        <taxon>Orchidaceae</taxon>
        <taxon>Vanilloideae</taxon>
        <taxon>Vanilleae</taxon>
        <taxon>Vanilla</taxon>
    </lineage>
</organism>
<dbReference type="AlphaFoldDB" id="A0A835Q856"/>
<reference evidence="1 2" key="1">
    <citation type="journal article" date="2020" name="Nat. Food">
        <title>A phased Vanilla planifolia genome enables genetic improvement of flavour and production.</title>
        <authorList>
            <person name="Hasing T."/>
            <person name="Tang H."/>
            <person name="Brym M."/>
            <person name="Khazi F."/>
            <person name="Huang T."/>
            <person name="Chambers A.H."/>
        </authorList>
    </citation>
    <scope>NUCLEOTIDE SEQUENCE [LARGE SCALE GENOMIC DNA]</scope>
    <source>
        <tissue evidence="1">Leaf</tissue>
    </source>
</reference>
<proteinExistence type="predicted"/>
<evidence type="ECO:0000313" key="2">
    <source>
        <dbReference type="Proteomes" id="UP000639772"/>
    </source>
</evidence>
<dbReference type="EMBL" id="JADCNM010000010">
    <property type="protein sequence ID" value="KAG0465946.1"/>
    <property type="molecule type" value="Genomic_DNA"/>
</dbReference>
<accession>A0A835Q856</accession>
<protein>
    <submittedName>
        <fullName evidence="1">Uncharacterized protein</fullName>
    </submittedName>
</protein>
<dbReference type="Proteomes" id="UP000639772">
    <property type="component" value="Chromosome 10"/>
</dbReference>
<evidence type="ECO:0000313" key="1">
    <source>
        <dbReference type="EMBL" id="KAG0465946.1"/>
    </source>
</evidence>
<name>A0A835Q856_VANPL</name>
<gene>
    <name evidence="1" type="ORF">HPP92_020110</name>
</gene>
<sequence length="130" mass="14979">MDRTFLLRRLLPRLRKDFEAGVLSLASKIREGNSFSTGYIVLESILSGSKKLVLINLIFENHLHLVQGVFNSLWKAIQPMLIIFKSLERPSYSHQESAPQSLINNAFFQNLLDHSYIFFSGNEGFEEFEN</sequence>